<proteinExistence type="predicted"/>
<evidence type="ECO:0000256" key="1">
    <source>
        <dbReference type="SAM" id="MobiDB-lite"/>
    </source>
</evidence>
<feature type="domain" description="Gp5/Type VI secretion system Vgr protein OB-fold" evidence="2">
    <location>
        <begin position="32"/>
        <end position="82"/>
    </location>
</feature>
<dbReference type="AlphaFoldDB" id="A0A7H2V931"/>
<feature type="region of interest" description="Disordered" evidence="1">
    <location>
        <begin position="175"/>
        <end position="225"/>
    </location>
</feature>
<dbReference type="InterPro" id="IPR037026">
    <property type="entry name" value="Vgr_OB-fold_dom_sf"/>
</dbReference>
<dbReference type="Gene3D" id="2.40.50.230">
    <property type="entry name" value="Gp5 N-terminal domain"/>
    <property type="match status" value="1"/>
</dbReference>
<dbReference type="Proteomes" id="UP000516666">
    <property type="component" value="Chromosome"/>
</dbReference>
<dbReference type="SUPFAM" id="SSF51126">
    <property type="entry name" value="Pectin lyase-like"/>
    <property type="match status" value="1"/>
</dbReference>
<name>A0A7H2V931_9GAMM</name>
<reference evidence="3 4" key="2">
    <citation type="submission" date="2020-09" db="EMBL/GenBank/DDBJ databases">
        <authorList>
            <person name="Chen F.-J."/>
            <person name="Lee Y.-T."/>
        </authorList>
    </citation>
    <scope>NUCLEOTIDE SEQUENCE [LARGE SCALE GENOMIC DNA]</scope>
    <source>
        <strain evidence="3 4">AS39</strain>
    </source>
</reference>
<dbReference type="Pfam" id="PF04717">
    <property type="entry name" value="Phage_base_V"/>
    <property type="match status" value="1"/>
</dbReference>
<accession>A0A7H2V931</accession>
<evidence type="ECO:0000259" key="2">
    <source>
        <dbReference type="Pfam" id="PF04717"/>
    </source>
</evidence>
<dbReference type="InterPro" id="IPR011050">
    <property type="entry name" value="Pectin_lyase_fold/virulence"/>
</dbReference>
<dbReference type="Gene3D" id="6.20.150.10">
    <property type="match status" value="1"/>
</dbReference>
<feature type="compositionally biased region" description="Polar residues" evidence="1">
    <location>
        <begin position="175"/>
        <end position="194"/>
    </location>
</feature>
<dbReference type="NCBIfam" id="TIGR01644">
    <property type="entry name" value="phage_P2_V"/>
    <property type="match status" value="1"/>
</dbReference>
<dbReference type="RefSeq" id="WP_191012616.1">
    <property type="nucleotide sequence ID" value="NZ_CP061646.1"/>
</dbReference>
<sequence>MSADNNRRFENLIRVGRIESVIPSTPFHKVIVNLGDIVTDELRLLNLRAGSDKTHDLPSVGEECVVFSPCGEIALGIVVTGLNNTDFPTPSQDPNIKLRLFEDGALISYDVKAHSLQAILPGNGTVVLTANGGVTVNANGGVTVNASSGATINGNTTVNGNLQINGSTAMTGNNSVMGSQLVQGSSHSTGNFSTEADVKAGDISLKEHKTSGVKGGSETSGVPIP</sequence>
<protein>
    <submittedName>
        <fullName evidence="3">Phage baseplate assembly protein V</fullName>
    </submittedName>
</protein>
<organism evidence="3 4">
    <name type="scientific">Acinetobacter seifertii</name>
    <dbReference type="NCBI Taxonomy" id="1530123"/>
    <lineage>
        <taxon>Bacteria</taxon>
        <taxon>Pseudomonadati</taxon>
        <taxon>Pseudomonadota</taxon>
        <taxon>Gammaproteobacteria</taxon>
        <taxon>Moraxellales</taxon>
        <taxon>Moraxellaceae</taxon>
        <taxon>Acinetobacter</taxon>
        <taxon>Acinetobacter calcoaceticus/baumannii complex</taxon>
    </lineage>
</organism>
<dbReference type="EMBL" id="CP061646">
    <property type="protein sequence ID" value="QNX72864.1"/>
    <property type="molecule type" value="Genomic_DNA"/>
</dbReference>
<evidence type="ECO:0000313" key="4">
    <source>
        <dbReference type="Proteomes" id="UP000516666"/>
    </source>
</evidence>
<dbReference type="InterPro" id="IPR006531">
    <property type="entry name" value="Gp5/Vgr_OB"/>
</dbReference>
<reference evidence="4" key="1">
    <citation type="submission" date="2020-09" db="EMBL/GenBank/DDBJ databases">
        <title>Clinical and molecular characterization of Acinetobacter seifertii in Taiwan.</title>
        <authorList>
            <person name="Li L.-H."/>
            <person name="Yang Y.-S."/>
            <person name="Sun J.-R."/>
            <person name="Huang T.-W."/>
            <person name="Huang W.-C."/>
            <person name="Wang Y.-C."/>
            <person name="Kuo T.-H."/>
            <person name="Kuo S.-C."/>
            <person name="Chen T.-L."/>
        </authorList>
    </citation>
    <scope>NUCLEOTIDE SEQUENCE [LARGE SCALE GENOMIC DNA]</scope>
    <source>
        <strain evidence="4">AS39</strain>
    </source>
</reference>
<dbReference type="InterPro" id="IPR013046">
    <property type="entry name" value="GpV/Gp45"/>
</dbReference>
<feature type="compositionally biased region" description="Basic and acidic residues" evidence="1">
    <location>
        <begin position="196"/>
        <end position="210"/>
    </location>
</feature>
<evidence type="ECO:0000313" key="3">
    <source>
        <dbReference type="EMBL" id="QNX72864.1"/>
    </source>
</evidence>
<gene>
    <name evidence="3" type="ORF">IC776_02900</name>
</gene>